<evidence type="ECO:0000313" key="2">
    <source>
        <dbReference type="Proteomes" id="UP000652761"/>
    </source>
</evidence>
<organism evidence="1 2">
    <name type="scientific">Colocasia esculenta</name>
    <name type="common">Wild taro</name>
    <name type="synonym">Arum esculentum</name>
    <dbReference type="NCBI Taxonomy" id="4460"/>
    <lineage>
        <taxon>Eukaryota</taxon>
        <taxon>Viridiplantae</taxon>
        <taxon>Streptophyta</taxon>
        <taxon>Embryophyta</taxon>
        <taxon>Tracheophyta</taxon>
        <taxon>Spermatophyta</taxon>
        <taxon>Magnoliopsida</taxon>
        <taxon>Liliopsida</taxon>
        <taxon>Araceae</taxon>
        <taxon>Aroideae</taxon>
        <taxon>Colocasieae</taxon>
        <taxon>Colocasia</taxon>
    </lineage>
</organism>
<comment type="caution">
    <text evidence="1">The sequence shown here is derived from an EMBL/GenBank/DDBJ whole genome shotgun (WGS) entry which is preliminary data.</text>
</comment>
<protein>
    <submittedName>
        <fullName evidence="1">Uncharacterized protein</fullName>
    </submittedName>
</protein>
<gene>
    <name evidence="1" type="ORF">Taro_034033</name>
</gene>
<proteinExistence type="predicted"/>
<keyword evidence="2" id="KW-1185">Reference proteome</keyword>
<sequence length="103" mass="11619">MKRRSATNRRAPTDLFKASHIKDEARLKKKSRAFLNIFEGVYNQTGASSPFLPDCAGFCAVGPLNRFAQKWRNLFAAKYQCLPEQVTCIEKSSSHFALDHVLA</sequence>
<accession>A0A843VWR3</accession>
<dbReference type="Proteomes" id="UP000652761">
    <property type="component" value="Unassembled WGS sequence"/>
</dbReference>
<dbReference type="AlphaFoldDB" id="A0A843VWR3"/>
<name>A0A843VWR3_COLES</name>
<evidence type="ECO:0000313" key="1">
    <source>
        <dbReference type="EMBL" id="MQM01279.1"/>
    </source>
</evidence>
<reference evidence="1" key="1">
    <citation type="submission" date="2017-07" db="EMBL/GenBank/DDBJ databases">
        <title>Taro Niue Genome Assembly and Annotation.</title>
        <authorList>
            <person name="Atibalentja N."/>
            <person name="Keating K."/>
            <person name="Fields C.J."/>
        </authorList>
    </citation>
    <scope>NUCLEOTIDE SEQUENCE</scope>
    <source>
        <strain evidence="1">Niue_2</strain>
        <tissue evidence="1">Leaf</tissue>
    </source>
</reference>
<dbReference type="EMBL" id="NMUH01002649">
    <property type="protein sequence ID" value="MQM01279.1"/>
    <property type="molecule type" value="Genomic_DNA"/>
</dbReference>